<keyword evidence="3" id="KW-0238">DNA-binding</keyword>
<dbReference type="InterPro" id="IPR005119">
    <property type="entry name" value="LysR_subst-bd"/>
</dbReference>
<comment type="similarity">
    <text evidence="1">Belongs to the LysR transcriptional regulatory family.</text>
</comment>
<evidence type="ECO:0000256" key="4">
    <source>
        <dbReference type="ARBA" id="ARBA00023163"/>
    </source>
</evidence>
<dbReference type="Pfam" id="PF03466">
    <property type="entry name" value="LysR_substrate"/>
    <property type="match status" value="1"/>
</dbReference>
<dbReference type="PRINTS" id="PR00039">
    <property type="entry name" value="HTHLYSR"/>
</dbReference>
<name>A0ABS4CP88_9ENTE</name>
<dbReference type="InterPro" id="IPR050950">
    <property type="entry name" value="HTH-type_LysR_regulators"/>
</dbReference>
<evidence type="ECO:0000256" key="1">
    <source>
        <dbReference type="ARBA" id="ARBA00009437"/>
    </source>
</evidence>
<keyword evidence="4" id="KW-0804">Transcription</keyword>
<evidence type="ECO:0000313" key="7">
    <source>
        <dbReference type="Proteomes" id="UP000673375"/>
    </source>
</evidence>
<dbReference type="PANTHER" id="PTHR30419">
    <property type="entry name" value="HTH-TYPE TRANSCRIPTIONAL REGULATOR YBHD"/>
    <property type="match status" value="1"/>
</dbReference>
<keyword evidence="7" id="KW-1185">Reference proteome</keyword>
<dbReference type="SUPFAM" id="SSF46785">
    <property type="entry name" value="Winged helix' DNA-binding domain"/>
    <property type="match status" value="1"/>
</dbReference>
<keyword evidence="2" id="KW-0805">Transcription regulation</keyword>
<dbReference type="CDD" id="cd05466">
    <property type="entry name" value="PBP2_LTTR_substrate"/>
    <property type="match status" value="1"/>
</dbReference>
<dbReference type="PROSITE" id="PS50931">
    <property type="entry name" value="HTH_LYSR"/>
    <property type="match status" value="1"/>
</dbReference>
<feature type="domain" description="HTH lysR-type" evidence="5">
    <location>
        <begin position="1"/>
        <end position="58"/>
    </location>
</feature>
<reference evidence="6 7" key="1">
    <citation type="submission" date="2020-12" db="EMBL/GenBank/DDBJ databases">
        <title>Vagococcus allomyrinae sp. nov. and Enterococcus lavae sp. nov., isolated from the larvae of Allomyrina dichotoma.</title>
        <authorList>
            <person name="Lee S.D."/>
        </authorList>
    </citation>
    <scope>NUCLEOTIDE SEQUENCE [LARGE SCALE GENOMIC DNA]</scope>
    <source>
        <strain evidence="6 7">BWM-S5</strain>
    </source>
</reference>
<dbReference type="InterPro" id="IPR036390">
    <property type="entry name" value="WH_DNA-bd_sf"/>
</dbReference>
<dbReference type="InterPro" id="IPR036388">
    <property type="entry name" value="WH-like_DNA-bd_sf"/>
</dbReference>
<evidence type="ECO:0000256" key="2">
    <source>
        <dbReference type="ARBA" id="ARBA00023015"/>
    </source>
</evidence>
<dbReference type="Gene3D" id="1.10.10.10">
    <property type="entry name" value="Winged helix-like DNA-binding domain superfamily/Winged helix DNA-binding domain"/>
    <property type="match status" value="1"/>
</dbReference>
<sequence length="294" mass="33467">MELRVLRYFWTIAEEGNISKAAELLHITQPTLSRQLMNLEEELGAQLFIREKKRLVLTEAGLYLKDRAQEIISLADKTEQEFEDQKKQLFSGTISIGCVEANSSVVLAALLEEFISEYPQVTFNMFSGTGDDISEKLDKGLLDIGILLEPVQTDKYESLVFPEKERWGILVEKNSFLAQKIGVRPTELYGVPILCSARSEVQRLLEQWMAVPFDELNIVGTYNLIFNVFSLVENQVGVALMIEGASMNLKNENTQFIPLLPEVSTDSVLVWKRHRVLSPVTNEFIRRVKYAFQA</sequence>
<evidence type="ECO:0000256" key="3">
    <source>
        <dbReference type="ARBA" id="ARBA00023125"/>
    </source>
</evidence>
<dbReference type="Proteomes" id="UP000673375">
    <property type="component" value="Unassembled WGS sequence"/>
</dbReference>
<organism evidence="6 7">
    <name type="scientific">Enterococcus larvae</name>
    <dbReference type="NCBI Taxonomy" id="2794352"/>
    <lineage>
        <taxon>Bacteria</taxon>
        <taxon>Bacillati</taxon>
        <taxon>Bacillota</taxon>
        <taxon>Bacilli</taxon>
        <taxon>Lactobacillales</taxon>
        <taxon>Enterococcaceae</taxon>
        <taxon>Enterococcus</taxon>
    </lineage>
</organism>
<evidence type="ECO:0000313" key="6">
    <source>
        <dbReference type="EMBL" id="MBP1048391.1"/>
    </source>
</evidence>
<dbReference type="Gene3D" id="3.40.190.290">
    <property type="match status" value="1"/>
</dbReference>
<dbReference type="SUPFAM" id="SSF53850">
    <property type="entry name" value="Periplasmic binding protein-like II"/>
    <property type="match status" value="1"/>
</dbReference>
<gene>
    <name evidence="6" type="ORF">I6N96_19025</name>
</gene>
<dbReference type="InterPro" id="IPR000847">
    <property type="entry name" value="LysR_HTH_N"/>
</dbReference>
<comment type="caution">
    <text evidence="6">The sequence shown here is derived from an EMBL/GenBank/DDBJ whole genome shotgun (WGS) entry which is preliminary data.</text>
</comment>
<proteinExistence type="inferred from homology"/>
<dbReference type="RefSeq" id="WP_209559155.1">
    <property type="nucleotide sequence ID" value="NZ_JAEDXU010000015.1"/>
</dbReference>
<accession>A0ABS4CP88</accession>
<dbReference type="Pfam" id="PF00126">
    <property type="entry name" value="HTH_1"/>
    <property type="match status" value="1"/>
</dbReference>
<evidence type="ECO:0000259" key="5">
    <source>
        <dbReference type="PROSITE" id="PS50931"/>
    </source>
</evidence>
<protein>
    <submittedName>
        <fullName evidence="6">LysR family transcriptional regulator</fullName>
    </submittedName>
</protein>
<dbReference type="EMBL" id="JAEDXU010000015">
    <property type="protein sequence ID" value="MBP1048391.1"/>
    <property type="molecule type" value="Genomic_DNA"/>
</dbReference>
<dbReference type="PANTHER" id="PTHR30419:SF8">
    <property type="entry name" value="NITROGEN ASSIMILATION TRANSCRIPTIONAL ACTIVATOR-RELATED"/>
    <property type="match status" value="1"/>
</dbReference>